<accession>A0A6H5GIH5</accession>
<keyword evidence="4" id="KW-0678">Repressor</keyword>
<organism evidence="17 18">
    <name type="scientific">Nesidiocoris tenuis</name>
    <dbReference type="NCBI Taxonomy" id="355587"/>
    <lineage>
        <taxon>Eukaryota</taxon>
        <taxon>Metazoa</taxon>
        <taxon>Ecdysozoa</taxon>
        <taxon>Arthropoda</taxon>
        <taxon>Hexapoda</taxon>
        <taxon>Insecta</taxon>
        <taxon>Pterygota</taxon>
        <taxon>Neoptera</taxon>
        <taxon>Paraneoptera</taxon>
        <taxon>Hemiptera</taxon>
        <taxon>Heteroptera</taxon>
        <taxon>Panheteroptera</taxon>
        <taxon>Cimicomorpha</taxon>
        <taxon>Miridae</taxon>
        <taxon>Dicyphina</taxon>
        <taxon>Nesidiocoris</taxon>
    </lineage>
</organism>
<evidence type="ECO:0000256" key="3">
    <source>
        <dbReference type="ARBA" id="ARBA00018889"/>
    </source>
</evidence>
<dbReference type="GO" id="GO:0006397">
    <property type="term" value="P:mRNA processing"/>
    <property type="evidence" value="ECO:0007669"/>
    <property type="project" value="UniProtKB-KW"/>
</dbReference>
<evidence type="ECO:0000256" key="4">
    <source>
        <dbReference type="ARBA" id="ARBA00022491"/>
    </source>
</evidence>
<feature type="region of interest" description="Disordered" evidence="15">
    <location>
        <begin position="604"/>
        <end position="623"/>
    </location>
</feature>
<dbReference type="InterPro" id="IPR035979">
    <property type="entry name" value="RBD_domain_sf"/>
</dbReference>
<evidence type="ECO:0000256" key="2">
    <source>
        <dbReference type="ARBA" id="ARBA00004173"/>
    </source>
</evidence>
<dbReference type="InterPro" id="IPR012677">
    <property type="entry name" value="Nucleotide-bd_a/b_plait_sf"/>
</dbReference>
<dbReference type="GO" id="GO:0000785">
    <property type="term" value="C:chromatin"/>
    <property type="evidence" value="ECO:0007669"/>
    <property type="project" value="TreeGrafter"/>
</dbReference>
<comment type="subcellular location">
    <subcellularLocation>
        <location evidence="2">Mitochondrion</location>
    </subcellularLocation>
    <subcellularLocation>
        <location evidence="1">Nucleus</location>
    </subcellularLocation>
</comment>
<dbReference type="CDD" id="cd12321">
    <property type="entry name" value="RRM1_TDP43"/>
    <property type="match status" value="1"/>
</dbReference>
<keyword evidence="5" id="KW-0507">mRNA processing</keyword>
<dbReference type="GO" id="GO:0010468">
    <property type="term" value="P:regulation of gene expression"/>
    <property type="evidence" value="ECO:0007669"/>
    <property type="project" value="TreeGrafter"/>
</dbReference>
<feature type="non-terminal residue" evidence="17">
    <location>
        <position position="763"/>
    </location>
</feature>
<feature type="domain" description="RRM" evidence="16">
    <location>
        <begin position="191"/>
        <end position="262"/>
    </location>
</feature>
<dbReference type="InterPro" id="IPR041105">
    <property type="entry name" value="TDP-43_N"/>
</dbReference>
<dbReference type="GO" id="GO:0003690">
    <property type="term" value="F:double-stranded DNA binding"/>
    <property type="evidence" value="ECO:0007669"/>
    <property type="project" value="UniProtKB-ARBA"/>
</dbReference>
<dbReference type="GO" id="GO:0005739">
    <property type="term" value="C:mitochondrion"/>
    <property type="evidence" value="ECO:0007669"/>
    <property type="project" value="UniProtKB-SubCell"/>
</dbReference>
<dbReference type="GO" id="GO:0008380">
    <property type="term" value="P:RNA splicing"/>
    <property type="evidence" value="ECO:0007669"/>
    <property type="project" value="UniProtKB-KW"/>
</dbReference>
<dbReference type="CDD" id="cd12322">
    <property type="entry name" value="RRM2_TDP43"/>
    <property type="match status" value="1"/>
</dbReference>
<dbReference type="PROSITE" id="PS50102">
    <property type="entry name" value="RRM"/>
    <property type="match status" value="2"/>
</dbReference>
<gene>
    <name evidence="17" type="ORF">NTEN_LOCUS9083</name>
</gene>
<keyword evidence="9" id="KW-0238">DNA-binding</keyword>
<evidence type="ECO:0000256" key="1">
    <source>
        <dbReference type="ARBA" id="ARBA00004123"/>
    </source>
</evidence>
<dbReference type="PANTHER" id="PTHR48033">
    <property type="entry name" value="RNA-BINDING (RRM/RBD/RNP MOTIFS) FAMILY PROTEIN"/>
    <property type="match status" value="1"/>
</dbReference>
<dbReference type="InterPro" id="IPR000504">
    <property type="entry name" value="RRM_dom"/>
</dbReference>
<dbReference type="AlphaFoldDB" id="A0A6H5GIH5"/>
<feature type="compositionally biased region" description="Gly residues" evidence="15">
    <location>
        <begin position="319"/>
        <end position="339"/>
    </location>
</feature>
<dbReference type="Proteomes" id="UP000479000">
    <property type="component" value="Unassembled WGS sequence"/>
</dbReference>
<keyword evidence="7 14" id="KW-0694">RNA-binding</keyword>
<dbReference type="CDD" id="cd19609">
    <property type="entry name" value="NTD_TDP-43"/>
    <property type="match status" value="1"/>
</dbReference>
<feature type="region of interest" description="Disordered" evidence="15">
    <location>
        <begin position="273"/>
        <end position="351"/>
    </location>
</feature>
<keyword evidence="10" id="KW-0496">Mitochondrion</keyword>
<evidence type="ECO:0000256" key="6">
    <source>
        <dbReference type="ARBA" id="ARBA00022737"/>
    </source>
</evidence>
<dbReference type="FunFam" id="3.30.70.330:FF:000107">
    <property type="entry name" value="TAR DNA-binding protein 43"/>
    <property type="match status" value="1"/>
</dbReference>
<evidence type="ECO:0000256" key="11">
    <source>
        <dbReference type="ARBA" id="ARBA00023163"/>
    </source>
</evidence>
<proteinExistence type="predicted"/>
<evidence type="ECO:0000259" key="16">
    <source>
        <dbReference type="PROSITE" id="PS50102"/>
    </source>
</evidence>
<evidence type="ECO:0000256" key="15">
    <source>
        <dbReference type="SAM" id="MobiDB-lite"/>
    </source>
</evidence>
<evidence type="ECO:0000256" key="13">
    <source>
        <dbReference type="ARBA" id="ARBA00023242"/>
    </source>
</evidence>
<keyword evidence="8" id="KW-0805">Transcription regulation</keyword>
<dbReference type="Gene3D" id="3.30.70.330">
    <property type="match status" value="2"/>
</dbReference>
<evidence type="ECO:0000256" key="8">
    <source>
        <dbReference type="ARBA" id="ARBA00023015"/>
    </source>
</evidence>
<keyword evidence="11" id="KW-0804">Transcription</keyword>
<evidence type="ECO:0000256" key="14">
    <source>
        <dbReference type="PROSITE-ProRule" id="PRU00176"/>
    </source>
</evidence>
<keyword evidence="6" id="KW-0677">Repeat</keyword>
<dbReference type="Pfam" id="PF00076">
    <property type="entry name" value="RRM_1"/>
    <property type="match status" value="2"/>
</dbReference>
<feature type="compositionally biased region" description="Gly residues" evidence="15">
    <location>
        <begin position="281"/>
        <end position="311"/>
    </location>
</feature>
<dbReference type="Pfam" id="PF18694">
    <property type="entry name" value="TDP-43_N"/>
    <property type="match status" value="1"/>
</dbReference>
<name>A0A6H5GIH5_9HEMI</name>
<evidence type="ECO:0000313" key="18">
    <source>
        <dbReference type="Proteomes" id="UP000479000"/>
    </source>
</evidence>
<keyword evidence="18" id="KW-1185">Reference proteome</keyword>
<keyword evidence="13" id="KW-0539">Nucleus</keyword>
<evidence type="ECO:0000256" key="7">
    <source>
        <dbReference type="ARBA" id="ARBA00022884"/>
    </source>
</evidence>
<evidence type="ECO:0000256" key="5">
    <source>
        <dbReference type="ARBA" id="ARBA00022664"/>
    </source>
</evidence>
<feature type="domain" description="RRM" evidence="16">
    <location>
        <begin position="106"/>
        <end position="184"/>
    </location>
</feature>
<dbReference type="FunFam" id="3.30.70.330:FF:000098">
    <property type="entry name" value="TAR DNA-binding protein 43"/>
    <property type="match status" value="1"/>
</dbReference>
<dbReference type="OrthoDB" id="2020831at2759"/>
<dbReference type="GO" id="GO:0003723">
    <property type="term" value="F:RNA binding"/>
    <property type="evidence" value="ECO:0007669"/>
    <property type="project" value="UniProtKB-UniRule"/>
</dbReference>
<evidence type="ECO:0000256" key="9">
    <source>
        <dbReference type="ARBA" id="ARBA00023125"/>
    </source>
</evidence>
<dbReference type="PANTHER" id="PTHR48033:SF9">
    <property type="entry name" value="TAR DNA-BINDING PROTEIN 43"/>
    <property type="match status" value="1"/>
</dbReference>
<dbReference type="GO" id="GO:0005654">
    <property type="term" value="C:nucleoplasm"/>
    <property type="evidence" value="ECO:0007669"/>
    <property type="project" value="TreeGrafter"/>
</dbReference>
<keyword evidence="12" id="KW-0508">mRNA splicing</keyword>
<evidence type="ECO:0000256" key="10">
    <source>
        <dbReference type="ARBA" id="ARBA00023128"/>
    </source>
</evidence>
<evidence type="ECO:0000313" key="17">
    <source>
        <dbReference type="EMBL" id="CAB0003564.1"/>
    </source>
</evidence>
<sequence length="763" mass="82459">MASYIQVAEDDGEEPIELPSEDDGTLLLSTLAAQFPGTCGLKFRNPETKAIRGVRLCEGRLHPPEDGWGQNVYYCVFPKENKRKSDDHLENSTAKTKRMETKMKCSDLIILGLPWKTSEQQLREYFESFGEVLMAQVKKDSKTGQSKGFGFIRFANHESQIRVMAQRHLIDGRWCDVKVPNSKGAPQQVPCKVFVGRCTEDISADDLREYFSKYGEVTDVFIPKPFRAFAFVTFLDPDIAQALCGEDHIIKQTSVHVSEASPKSDYQQRGYLNQQQTGGVPPRGGSGGVGPGARGGPMDKGGYGGGYGPPAGNGVHPFHGGGGGGGPGGSGNNMGGMNGGSPWNQGNAARSSIDMPNLQTLGITGQAPPGGQTGTGSLTNSLALAGINLGALPMNHALVAAALNQAGWGGLIGQTAELPLQVRLVPFSSRGPSIRSILEGRTSELPYIRWFSCEDYAACDWEKSNGISKKRIRFKRTEELLTVHHNFNGLDKSKFAQGVFRTASPEVCSDRQFRTTARIIDDPEECVARIPPRSIPQTIACVDIYSLEIRMQPDLVPRTEKIPIHFAQKDITHNTSIFREVERSACGGEEVVGCYGIGGRVAGGASRGGAPPPDDDPAKRSWHQPSKALLPRSSGYHQKALAEIRNSLLPFANSGEGSSSAASTISTVSTTSGVSSASGLSSASTNGLDKEAALGRQNVNHLVNMGYSEKFCFPRSYRASPLSVEKHPIGLPFSGTSPIFFFFCQEAPHHRQAVNVFRIYYAR</sequence>
<reference evidence="17 18" key="1">
    <citation type="submission" date="2020-02" db="EMBL/GenBank/DDBJ databases">
        <authorList>
            <person name="Ferguson B K."/>
        </authorList>
    </citation>
    <scope>NUCLEOTIDE SEQUENCE [LARGE SCALE GENOMIC DNA]</scope>
</reference>
<dbReference type="SMART" id="SM00360">
    <property type="entry name" value="RRM"/>
    <property type="match status" value="2"/>
</dbReference>
<evidence type="ECO:0000256" key="12">
    <source>
        <dbReference type="ARBA" id="ARBA00023187"/>
    </source>
</evidence>
<protein>
    <recommendedName>
        <fullName evidence="3">TAR DNA-binding protein 43</fullName>
    </recommendedName>
</protein>
<dbReference type="EMBL" id="CADCXU010013527">
    <property type="protein sequence ID" value="CAB0003564.1"/>
    <property type="molecule type" value="Genomic_DNA"/>
</dbReference>
<dbReference type="SUPFAM" id="SSF54928">
    <property type="entry name" value="RNA-binding domain, RBD"/>
    <property type="match status" value="2"/>
</dbReference>